<evidence type="ECO:0000313" key="1">
    <source>
        <dbReference type="EMBL" id="KHG09193.1"/>
    </source>
</evidence>
<keyword evidence="2" id="KW-1185">Reference proteome</keyword>
<gene>
    <name evidence="1" type="ORF">F383_36527</name>
</gene>
<dbReference type="AlphaFoldDB" id="A0A0B0N439"/>
<dbReference type="EMBL" id="JRRC01533079">
    <property type="protein sequence ID" value="KHG09193.1"/>
    <property type="molecule type" value="Genomic_DNA"/>
</dbReference>
<evidence type="ECO:0000313" key="2">
    <source>
        <dbReference type="Proteomes" id="UP000032142"/>
    </source>
</evidence>
<dbReference type="Proteomes" id="UP000032142">
    <property type="component" value="Unassembled WGS sequence"/>
</dbReference>
<protein>
    <submittedName>
        <fullName evidence="1">Uncharacterized protein</fullName>
    </submittedName>
</protein>
<organism evidence="1 2">
    <name type="scientific">Gossypium arboreum</name>
    <name type="common">Tree cotton</name>
    <name type="synonym">Gossypium nanking</name>
    <dbReference type="NCBI Taxonomy" id="29729"/>
    <lineage>
        <taxon>Eukaryota</taxon>
        <taxon>Viridiplantae</taxon>
        <taxon>Streptophyta</taxon>
        <taxon>Embryophyta</taxon>
        <taxon>Tracheophyta</taxon>
        <taxon>Spermatophyta</taxon>
        <taxon>Magnoliopsida</taxon>
        <taxon>eudicotyledons</taxon>
        <taxon>Gunneridae</taxon>
        <taxon>Pentapetalae</taxon>
        <taxon>rosids</taxon>
        <taxon>malvids</taxon>
        <taxon>Malvales</taxon>
        <taxon>Malvaceae</taxon>
        <taxon>Malvoideae</taxon>
        <taxon>Gossypium</taxon>
    </lineage>
</organism>
<proteinExistence type="predicted"/>
<sequence length="45" mass="5164">MPMSQTCSYTKSYYDANVSDMVLHVIPIQCQCPRHFLTCNHISIS</sequence>
<accession>A0A0B0N439</accession>
<comment type="caution">
    <text evidence="1">The sequence shown here is derived from an EMBL/GenBank/DDBJ whole genome shotgun (WGS) entry which is preliminary data.</text>
</comment>
<reference evidence="2" key="1">
    <citation type="submission" date="2014-09" db="EMBL/GenBank/DDBJ databases">
        <authorList>
            <person name="Mudge J."/>
            <person name="Ramaraj T."/>
            <person name="Lindquist I.E."/>
            <person name="Bharti A.K."/>
            <person name="Sundararajan A."/>
            <person name="Cameron C.T."/>
            <person name="Woodward J.E."/>
            <person name="May G.D."/>
            <person name="Brubaker C."/>
            <person name="Broadhvest J."/>
            <person name="Wilkins T.A."/>
        </authorList>
    </citation>
    <scope>NUCLEOTIDE SEQUENCE</scope>
    <source>
        <strain evidence="2">cv. AKA8401</strain>
    </source>
</reference>
<name>A0A0B0N439_GOSAR</name>